<dbReference type="EMBL" id="MU275847">
    <property type="protein sequence ID" value="KAI0052172.1"/>
    <property type="molecule type" value="Genomic_DNA"/>
</dbReference>
<evidence type="ECO:0000313" key="1">
    <source>
        <dbReference type="EMBL" id="KAI0052172.1"/>
    </source>
</evidence>
<accession>A0ACB8S7I4</accession>
<proteinExistence type="predicted"/>
<sequence length="332" mass="36107">MAFKSLSKSEKAYIQASLQSNSSLRGDGRSLQEYRTISLETGVAPLANGSARLNIGKNDAEAGGGTEILAAVKLEVEDIEHGERVDQGRVTCSVSCSPAAYPLASSGGLDDLQHDYSTFLDDILSHPSITPANLGIVRGKKAWLLALDLVVLSDSGNVYDAMFMAARAAIWDTKVPRTRSVEYRAQKKQEGDMDVDEEKQSGLDTRQVKAATDFELEDYWDEGIPLVGREAWPICVTLNLLSSLHFLDATSQEEAATPLRLLLVYSVASKSTPALQGMQLLGSGEVDVAQIKKLIQDGEKHASQLLAAINLKLRDEEVRLTDKARLKFASVR</sequence>
<reference evidence="1" key="1">
    <citation type="submission" date="2021-02" db="EMBL/GenBank/DDBJ databases">
        <authorList>
            <consortium name="DOE Joint Genome Institute"/>
            <person name="Ahrendt S."/>
            <person name="Looney B.P."/>
            <person name="Miyauchi S."/>
            <person name="Morin E."/>
            <person name="Drula E."/>
            <person name="Courty P.E."/>
            <person name="Chicoki N."/>
            <person name="Fauchery L."/>
            <person name="Kohler A."/>
            <person name="Kuo A."/>
            <person name="Labutti K."/>
            <person name="Pangilinan J."/>
            <person name="Lipzen A."/>
            <person name="Riley R."/>
            <person name="Andreopoulos W."/>
            <person name="He G."/>
            <person name="Johnson J."/>
            <person name="Barry K.W."/>
            <person name="Grigoriev I.V."/>
            <person name="Nagy L."/>
            <person name="Hibbett D."/>
            <person name="Henrissat B."/>
            <person name="Matheny P.B."/>
            <person name="Labbe J."/>
            <person name="Martin F."/>
        </authorList>
    </citation>
    <scope>NUCLEOTIDE SEQUENCE</scope>
    <source>
        <strain evidence="1">FP105234-sp</strain>
    </source>
</reference>
<reference evidence="1" key="2">
    <citation type="journal article" date="2022" name="New Phytol.">
        <title>Evolutionary transition to the ectomycorrhizal habit in the genomes of a hyperdiverse lineage of mushroom-forming fungi.</title>
        <authorList>
            <person name="Looney B."/>
            <person name="Miyauchi S."/>
            <person name="Morin E."/>
            <person name="Drula E."/>
            <person name="Courty P.E."/>
            <person name="Kohler A."/>
            <person name="Kuo A."/>
            <person name="LaButti K."/>
            <person name="Pangilinan J."/>
            <person name="Lipzen A."/>
            <person name="Riley R."/>
            <person name="Andreopoulos W."/>
            <person name="He G."/>
            <person name="Johnson J."/>
            <person name="Nolan M."/>
            <person name="Tritt A."/>
            <person name="Barry K.W."/>
            <person name="Grigoriev I.V."/>
            <person name="Nagy L.G."/>
            <person name="Hibbett D."/>
            <person name="Henrissat B."/>
            <person name="Matheny P.B."/>
            <person name="Labbe J."/>
            <person name="Martin F.M."/>
        </authorList>
    </citation>
    <scope>NUCLEOTIDE SEQUENCE</scope>
    <source>
        <strain evidence="1">FP105234-sp</strain>
    </source>
</reference>
<name>A0ACB8S7I4_9AGAM</name>
<gene>
    <name evidence="1" type="ORF">FA95DRAFT_1553861</name>
</gene>
<evidence type="ECO:0000313" key="2">
    <source>
        <dbReference type="Proteomes" id="UP000814033"/>
    </source>
</evidence>
<organism evidence="1 2">
    <name type="scientific">Auriscalpium vulgare</name>
    <dbReference type="NCBI Taxonomy" id="40419"/>
    <lineage>
        <taxon>Eukaryota</taxon>
        <taxon>Fungi</taxon>
        <taxon>Dikarya</taxon>
        <taxon>Basidiomycota</taxon>
        <taxon>Agaricomycotina</taxon>
        <taxon>Agaricomycetes</taxon>
        <taxon>Russulales</taxon>
        <taxon>Auriscalpiaceae</taxon>
        <taxon>Auriscalpium</taxon>
    </lineage>
</organism>
<protein>
    <submittedName>
        <fullName evidence="1">Ribosomal protein S5 domain 2-like protein</fullName>
    </submittedName>
</protein>
<comment type="caution">
    <text evidence="1">The sequence shown here is derived from an EMBL/GenBank/DDBJ whole genome shotgun (WGS) entry which is preliminary data.</text>
</comment>
<dbReference type="Proteomes" id="UP000814033">
    <property type="component" value="Unassembled WGS sequence"/>
</dbReference>
<keyword evidence="2" id="KW-1185">Reference proteome</keyword>